<comment type="caution">
    <text evidence="1">The sequence shown here is derived from an EMBL/GenBank/DDBJ whole genome shotgun (WGS) entry which is preliminary data.</text>
</comment>
<accession>A0ACC1N8C6</accession>
<name>A0ACC1N8C6_9HYPO</name>
<evidence type="ECO:0000313" key="2">
    <source>
        <dbReference type="Proteomes" id="UP001143910"/>
    </source>
</evidence>
<sequence length="1079" mass="120365">MSGGDGASFVVPKFGSFKSKEPQQNPKDPKDRDESRKKGSGDGRRKRTHDENSQQSRQRHRRDSRESKRRKERARSRDRDTQPPERKPPEEKPQSRTSQPELFVIDTKGDSLIRRYGTLDRSQVPSYYRHGHGRVLGTSGRLVIYRDGPNDQFGLRMPGEGLLPYRDRDGLRSKRPSAHSQPVTLRKRREQTTGDDGEEGFLSLTSSRKRKCNEDSSDDDGQEPSYRSIEGKAKPKYNSSDISNSDSDFSDAVDNVEESSPLKWKSIQLNRRVKEHPGDIDAWLELVSHQDALLRAGIAEGSDPDNEAHSYSEIKVSMLEKALKNAADDASRDRILVLLMREGARVWSDKVAAKRWSELGTQADSHALLRVRLDFAMTSITQFSFPSVKKIFVDRLLYILAGPPDAQIFLEAIKVFLLATRFYHDAGHRERAVSAWQALFELTFFRPDGTGESTSLPSSFNDFWESEVPRIGEAGAAGWRQYVLDEADGGAPEPPEPMQGSPLEALQSRDAYKAWSQAEVTRSNAARLPARTLDDGIEEDDDPDRVVTFDDIAHLLFMIPQSLISGITTPLIDAFLVFCGLPPASSSAWARSLYKDQFLAPVGGTVPGAHVDAVKPEINEDESIVRRPPLFHRPYSAFVSTPDLLFPGMEWFKYLEPQTQASTVDTAWLEVMLGQLVGSVGIKDLAEYYLAFSFALDPASIKKKAKALLKQSPDNAALYNAYGLAEHARGNSEVAAKVLESALSSSLISEQSNRLLLQYSSAWLPFTKGDLKLSKKLLCSSGCDRKADSLDCEVSSADILRTNTLFHSRLSESLSVGDIESAETAAYCLVLFSYLTNGEASEPMSLAQGNISAAMQTLGSTCSNLTIRGHGKSPSHERLAQCAARLLYLHATRGPHRRAYIREQITTYLQTFPSNAILLSILEWSDAGMRIINDTRELLRDATLLPEADCVGSRVFAIQHELGRGNVHTTKAAFEQAVRSDACKSSVALWVWYIRFAHAHRKQLRGKVAVDVFYRAVRHCPWAKAVFLEAFSTLAGEMSSDELLSVYSMMTSKGVRVHVELDAFLQRRREADKTKGRHR</sequence>
<dbReference type="Proteomes" id="UP001143910">
    <property type="component" value="Unassembled WGS sequence"/>
</dbReference>
<keyword evidence="2" id="KW-1185">Reference proteome</keyword>
<dbReference type="EMBL" id="JANJQO010000792">
    <property type="protein sequence ID" value="KAJ2974741.1"/>
    <property type="molecule type" value="Genomic_DNA"/>
</dbReference>
<reference evidence="1" key="1">
    <citation type="submission" date="2022-08" db="EMBL/GenBank/DDBJ databases">
        <title>Genome Sequence of Lecanicillium fungicola.</title>
        <authorList>
            <person name="Buettner E."/>
        </authorList>
    </citation>
    <scope>NUCLEOTIDE SEQUENCE</scope>
    <source>
        <strain evidence="1">Babe33</strain>
    </source>
</reference>
<protein>
    <submittedName>
        <fullName evidence="1">Uncharacterized protein</fullName>
    </submittedName>
</protein>
<proteinExistence type="predicted"/>
<organism evidence="1 2">
    <name type="scientific">Zarea fungicola</name>
    <dbReference type="NCBI Taxonomy" id="93591"/>
    <lineage>
        <taxon>Eukaryota</taxon>
        <taxon>Fungi</taxon>
        <taxon>Dikarya</taxon>
        <taxon>Ascomycota</taxon>
        <taxon>Pezizomycotina</taxon>
        <taxon>Sordariomycetes</taxon>
        <taxon>Hypocreomycetidae</taxon>
        <taxon>Hypocreales</taxon>
        <taxon>Cordycipitaceae</taxon>
        <taxon>Zarea</taxon>
    </lineage>
</organism>
<evidence type="ECO:0000313" key="1">
    <source>
        <dbReference type="EMBL" id="KAJ2974741.1"/>
    </source>
</evidence>
<gene>
    <name evidence="1" type="ORF">NQ176_g5897</name>
</gene>